<organism evidence="8 9">
    <name type="scientific">Amycolatopsis eburnea</name>
    <dbReference type="NCBI Taxonomy" id="2267691"/>
    <lineage>
        <taxon>Bacteria</taxon>
        <taxon>Bacillati</taxon>
        <taxon>Actinomycetota</taxon>
        <taxon>Actinomycetes</taxon>
        <taxon>Pseudonocardiales</taxon>
        <taxon>Pseudonocardiaceae</taxon>
        <taxon>Amycolatopsis</taxon>
    </lineage>
</organism>
<accession>A0A3R9FKI9</accession>
<feature type="domain" description="Major facilitator superfamily (MFS) profile" evidence="7">
    <location>
        <begin position="26"/>
        <end position="430"/>
    </location>
</feature>
<evidence type="ECO:0000256" key="3">
    <source>
        <dbReference type="ARBA" id="ARBA00022692"/>
    </source>
</evidence>
<keyword evidence="4 6" id="KW-1133">Transmembrane helix</keyword>
<sequence>MAIENEGAAPPTVAPPELYRRIGWRILPLLVICYLFAYIDRVNIGFAKLQMAEDVGIGESVFGLAAGIFFLGYVLFEVPSNLLLRRIGTRKTLFRIMLLWGITSAAMLFVHDATSFYVLRFLLGVFEAGFAPGIIFYLTYWYPRARMGAAMSVLMIPGPLGSMLGGPVSSLVISGLDGSAGLAGWQWMFLVEGLPCVVLAFVVLKVLPNGPGDARWLTPGERSLLARDLAGSHESGEHRFRKVLTDPRVYGLAFGYFCLISGLYGVSFWLPTILSENGIRSVVAIGLWSAVPYAAALMLMRVLARHSDATGERRRHTVVPTVVAAAGMAVAAVTGSTFGVSMIALIVATACMWGAYTVFWSVPATFLKGDAAAGGIAFINSIGLLGGFFSPTLIGYVKEATGSTEAGLLTLVGLLVAGAVSLAVTRVRTEPGRTAPVANGAEVAR</sequence>
<keyword evidence="2" id="KW-0813">Transport</keyword>
<feature type="transmembrane region" description="Helical" evidence="6">
    <location>
        <begin position="22"/>
        <end position="40"/>
    </location>
</feature>
<feature type="transmembrane region" description="Helical" evidence="6">
    <location>
        <begin position="316"/>
        <end position="334"/>
    </location>
</feature>
<name>A0A3R9FKI9_9PSEU</name>
<keyword evidence="9" id="KW-1185">Reference proteome</keyword>
<proteinExistence type="predicted"/>
<dbReference type="CDD" id="cd17319">
    <property type="entry name" value="MFS_ExuT_GudP_like"/>
    <property type="match status" value="1"/>
</dbReference>
<reference evidence="8 9" key="1">
    <citation type="submission" date="2018-12" db="EMBL/GenBank/DDBJ databases">
        <title>Amycolatopsis eburnea sp. nov. actinomycete associate with arbuscular mycorrhiza fungal spore.</title>
        <authorList>
            <person name="Lumyong S."/>
            <person name="Chaiya L."/>
        </authorList>
    </citation>
    <scope>NUCLEOTIDE SEQUENCE [LARGE SCALE GENOMIC DNA]</scope>
    <source>
        <strain evidence="8 9">GLM-1</strain>
    </source>
</reference>
<dbReference type="RefSeq" id="WP_125313371.1">
    <property type="nucleotide sequence ID" value="NZ_RSEC01000058.1"/>
</dbReference>
<dbReference type="SUPFAM" id="SSF103473">
    <property type="entry name" value="MFS general substrate transporter"/>
    <property type="match status" value="1"/>
</dbReference>
<dbReference type="PANTHER" id="PTHR43791">
    <property type="entry name" value="PERMEASE-RELATED"/>
    <property type="match status" value="1"/>
</dbReference>
<dbReference type="FunFam" id="1.20.1250.20:FF:000018">
    <property type="entry name" value="MFS transporter permease"/>
    <property type="match status" value="1"/>
</dbReference>
<dbReference type="Gene3D" id="1.20.1250.20">
    <property type="entry name" value="MFS general substrate transporter like domains"/>
    <property type="match status" value="2"/>
</dbReference>
<dbReference type="Proteomes" id="UP000267081">
    <property type="component" value="Unassembled WGS sequence"/>
</dbReference>
<evidence type="ECO:0000259" key="7">
    <source>
        <dbReference type="PROSITE" id="PS50850"/>
    </source>
</evidence>
<feature type="transmembrane region" description="Helical" evidence="6">
    <location>
        <begin position="282"/>
        <end position="304"/>
    </location>
</feature>
<evidence type="ECO:0000256" key="6">
    <source>
        <dbReference type="SAM" id="Phobius"/>
    </source>
</evidence>
<feature type="transmembrane region" description="Helical" evidence="6">
    <location>
        <begin position="371"/>
        <end position="394"/>
    </location>
</feature>
<evidence type="ECO:0000256" key="2">
    <source>
        <dbReference type="ARBA" id="ARBA00022448"/>
    </source>
</evidence>
<dbReference type="InterPro" id="IPR020846">
    <property type="entry name" value="MFS_dom"/>
</dbReference>
<comment type="subcellular location">
    <subcellularLocation>
        <location evidence="1">Cell membrane</location>
        <topology evidence="1">Multi-pass membrane protein</topology>
    </subcellularLocation>
</comment>
<dbReference type="PANTHER" id="PTHR43791:SF36">
    <property type="entry name" value="TRANSPORTER, PUTATIVE (AFU_ORTHOLOGUE AFUA_6G08340)-RELATED"/>
    <property type="match status" value="1"/>
</dbReference>
<dbReference type="InterPro" id="IPR036259">
    <property type="entry name" value="MFS_trans_sf"/>
</dbReference>
<feature type="transmembrane region" description="Helical" evidence="6">
    <location>
        <begin position="249"/>
        <end position="270"/>
    </location>
</feature>
<keyword evidence="3 6" id="KW-0812">Transmembrane</keyword>
<feature type="transmembrane region" description="Helical" evidence="6">
    <location>
        <begin position="406"/>
        <end position="424"/>
    </location>
</feature>
<evidence type="ECO:0000256" key="1">
    <source>
        <dbReference type="ARBA" id="ARBA00004651"/>
    </source>
</evidence>
<evidence type="ECO:0000256" key="4">
    <source>
        <dbReference type="ARBA" id="ARBA00022989"/>
    </source>
</evidence>
<dbReference type="OrthoDB" id="9773957at2"/>
<dbReference type="Pfam" id="PF07690">
    <property type="entry name" value="MFS_1"/>
    <property type="match status" value="1"/>
</dbReference>
<dbReference type="GO" id="GO:0022857">
    <property type="term" value="F:transmembrane transporter activity"/>
    <property type="evidence" value="ECO:0007669"/>
    <property type="project" value="InterPro"/>
</dbReference>
<feature type="transmembrane region" description="Helical" evidence="6">
    <location>
        <begin position="340"/>
        <end position="359"/>
    </location>
</feature>
<dbReference type="InterPro" id="IPR011701">
    <property type="entry name" value="MFS"/>
</dbReference>
<dbReference type="AlphaFoldDB" id="A0A3R9FKI9"/>
<dbReference type="EMBL" id="RSEC01000058">
    <property type="protein sequence ID" value="RSD14097.1"/>
    <property type="molecule type" value="Genomic_DNA"/>
</dbReference>
<feature type="transmembrane region" description="Helical" evidence="6">
    <location>
        <begin position="117"/>
        <end position="141"/>
    </location>
</feature>
<feature type="transmembrane region" description="Helical" evidence="6">
    <location>
        <begin position="60"/>
        <end position="80"/>
    </location>
</feature>
<evidence type="ECO:0000313" key="8">
    <source>
        <dbReference type="EMBL" id="RSD14097.1"/>
    </source>
</evidence>
<gene>
    <name evidence="8" type="ORF">EIY87_31135</name>
</gene>
<feature type="transmembrane region" description="Helical" evidence="6">
    <location>
        <begin position="92"/>
        <end position="111"/>
    </location>
</feature>
<feature type="transmembrane region" description="Helical" evidence="6">
    <location>
        <begin position="185"/>
        <end position="207"/>
    </location>
</feature>
<keyword evidence="5 6" id="KW-0472">Membrane</keyword>
<dbReference type="PROSITE" id="PS50850">
    <property type="entry name" value="MFS"/>
    <property type="match status" value="1"/>
</dbReference>
<comment type="caution">
    <text evidence="8">The sequence shown here is derived from an EMBL/GenBank/DDBJ whole genome shotgun (WGS) entry which is preliminary data.</text>
</comment>
<protein>
    <submittedName>
        <fullName evidence="8">MFS transporter</fullName>
    </submittedName>
</protein>
<evidence type="ECO:0000256" key="5">
    <source>
        <dbReference type="ARBA" id="ARBA00023136"/>
    </source>
</evidence>
<dbReference type="GO" id="GO:0005886">
    <property type="term" value="C:plasma membrane"/>
    <property type="evidence" value="ECO:0007669"/>
    <property type="project" value="UniProtKB-SubCell"/>
</dbReference>
<feature type="transmembrane region" description="Helical" evidence="6">
    <location>
        <begin position="153"/>
        <end position="173"/>
    </location>
</feature>
<evidence type="ECO:0000313" key="9">
    <source>
        <dbReference type="Proteomes" id="UP000267081"/>
    </source>
</evidence>